<name>A0A8T2N4S0_9TELE</name>
<comment type="caution">
    <text evidence="1">The sequence shown here is derived from an EMBL/GenBank/DDBJ whole genome shotgun (WGS) entry which is preliminary data.</text>
</comment>
<accession>A0A8T2N4S0</accession>
<evidence type="ECO:0000313" key="1">
    <source>
        <dbReference type="EMBL" id="KAG9331547.1"/>
    </source>
</evidence>
<sequence>MGPSRSIQPLTAGIWSPVSCNTTLSQRSRNVTPMLSRRYHIMGKAVSNLWDTQSLPWILGGS</sequence>
<dbReference type="EMBL" id="JAFBMS010000324">
    <property type="protein sequence ID" value="KAG9331547.1"/>
    <property type="molecule type" value="Genomic_DNA"/>
</dbReference>
<dbReference type="Proteomes" id="UP000824540">
    <property type="component" value="Unassembled WGS sequence"/>
</dbReference>
<protein>
    <submittedName>
        <fullName evidence="1">Uncharacterized protein</fullName>
    </submittedName>
</protein>
<dbReference type="AlphaFoldDB" id="A0A8T2N4S0"/>
<keyword evidence="2" id="KW-1185">Reference proteome</keyword>
<evidence type="ECO:0000313" key="2">
    <source>
        <dbReference type="Proteomes" id="UP000824540"/>
    </source>
</evidence>
<gene>
    <name evidence="1" type="ORF">JZ751_018858</name>
</gene>
<proteinExistence type="predicted"/>
<reference evidence="1" key="1">
    <citation type="thesis" date="2021" institute="BYU ScholarsArchive" country="Provo, UT, USA">
        <title>Applications of and Algorithms for Genome Assembly and Genomic Analyses with an Emphasis on Marine Teleosts.</title>
        <authorList>
            <person name="Pickett B.D."/>
        </authorList>
    </citation>
    <scope>NUCLEOTIDE SEQUENCE</scope>
    <source>
        <strain evidence="1">HI-2016</strain>
    </source>
</reference>
<organism evidence="1 2">
    <name type="scientific">Albula glossodonta</name>
    <name type="common">roundjaw bonefish</name>
    <dbReference type="NCBI Taxonomy" id="121402"/>
    <lineage>
        <taxon>Eukaryota</taxon>
        <taxon>Metazoa</taxon>
        <taxon>Chordata</taxon>
        <taxon>Craniata</taxon>
        <taxon>Vertebrata</taxon>
        <taxon>Euteleostomi</taxon>
        <taxon>Actinopterygii</taxon>
        <taxon>Neopterygii</taxon>
        <taxon>Teleostei</taxon>
        <taxon>Albuliformes</taxon>
        <taxon>Albulidae</taxon>
        <taxon>Albula</taxon>
    </lineage>
</organism>